<feature type="transmembrane region" description="Helical" evidence="1">
    <location>
        <begin position="285"/>
        <end position="302"/>
    </location>
</feature>
<keyword evidence="1" id="KW-0472">Membrane</keyword>
<dbReference type="Proteomes" id="UP000612956">
    <property type="component" value="Unassembled WGS sequence"/>
</dbReference>
<gene>
    <name evidence="2" type="ORF">GCM10011591_39360</name>
</gene>
<dbReference type="InterPro" id="IPR016163">
    <property type="entry name" value="Ald_DH_C"/>
</dbReference>
<name>A0A917VCR2_9NOCA</name>
<keyword evidence="1" id="KW-0812">Transmembrane</keyword>
<evidence type="ECO:0000313" key="3">
    <source>
        <dbReference type="Proteomes" id="UP000612956"/>
    </source>
</evidence>
<dbReference type="InterPro" id="IPR016161">
    <property type="entry name" value="Ald_DH/histidinol_DH"/>
</dbReference>
<keyword evidence="1" id="KW-1133">Transmembrane helix</keyword>
<keyword evidence="3" id="KW-1185">Reference proteome</keyword>
<accession>A0A917VCR2</accession>
<reference evidence="2" key="1">
    <citation type="journal article" date="2014" name="Int. J. Syst. Evol. Microbiol.">
        <title>Complete genome sequence of Corynebacterium casei LMG S-19264T (=DSM 44701T), isolated from a smear-ripened cheese.</title>
        <authorList>
            <consortium name="US DOE Joint Genome Institute (JGI-PGF)"/>
            <person name="Walter F."/>
            <person name="Albersmeier A."/>
            <person name="Kalinowski J."/>
            <person name="Ruckert C."/>
        </authorList>
    </citation>
    <scope>NUCLEOTIDE SEQUENCE</scope>
    <source>
        <strain evidence="2">CGMCC 4.7278</strain>
    </source>
</reference>
<dbReference type="EMBL" id="BMMW01000004">
    <property type="protein sequence ID" value="GGK63232.1"/>
    <property type="molecule type" value="Genomic_DNA"/>
</dbReference>
<comment type="caution">
    <text evidence="2">The sequence shown here is derived from an EMBL/GenBank/DDBJ whole genome shotgun (WGS) entry which is preliminary data.</text>
</comment>
<evidence type="ECO:0008006" key="4">
    <source>
        <dbReference type="Google" id="ProtNLM"/>
    </source>
</evidence>
<evidence type="ECO:0000256" key="1">
    <source>
        <dbReference type="SAM" id="Phobius"/>
    </source>
</evidence>
<dbReference type="Gene3D" id="3.40.309.10">
    <property type="entry name" value="Aldehyde Dehydrogenase, Chain A, domain 2"/>
    <property type="match status" value="1"/>
</dbReference>
<dbReference type="AlphaFoldDB" id="A0A917VCR2"/>
<dbReference type="SUPFAM" id="SSF53720">
    <property type="entry name" value="ALDH-like"/>
    <property type="match status" value="1"/>
</dbReference>
<proteinExistence type="predicted"/>
<protein>
    <recommendedName>
        <fullName evidence="4">Aldehyde dehydrogenase domain-containing protein</fullName>
    </recommendedName>
</protein>
<reference evidence="2" key="2">
    <citation type="submission" date="2020-09" db="EMBL/GenBank/DDBJ databases">
        <authorList>
            <person name="Sun Q."/>
            <person name="Zhou Y."/>
        </authorList>
    </citation>
    <scope>NUCLEOTIDE SEQUENCE</scope>
    <source>
        <strain evidence="2">CGMCC 4.7278</strain>
    </source>
</reference>
<evidence type="ECO:0000313" key="2">
    <source>
        <dbReference type="EMBL" id="GGK63232.1"/>
    </source>
</evidence>
<organism evidence="2 3">
    <name type="scientific">Nocardia camponoti</name>
    <dbReference type="NCBI Taxonomy" id="1616106"/>
    <lineage>
        <taxon>Bacteria</taxon>
        <taxon>Bacillati</taxon>
        <taxon>Actinomycetota</taxon>
        <taxon>Actinomycetes</taxon>
        <taxon>Mycobacteriales</taxon>
        <taxon>Nocardiaceae</taxon>
        <taxon>Nocardia</taxon>
    </lineage>
</organism>
<dbReference type="GO" id="GO:0016620">
    <property type="term" value="F:oxidoreductase activity, acting on the aldehyde or oxo group of donors, NAD or NADP as acceptor"/>
    <property type="evidence" value="ECO:0007669"/>
    <property type="project" value="InterPro"/>
</dbReference>
<sequence>MGAGISMDGSTAELGNITPVIIVPGSWSRSQLRYQAEHIAAMAVNNVGLNCAAARILVTSRNWPQREEFLGYLADTLRERDARHLYYPGAERRMADVLDRHPAAQRLGAGASDSSPWILITGLDATDTDEPLFREEFFGPVLAEVVLGTESAEHHLYTSVEWVNGQLWGDLCAAIIIDAKSTRRRPVRNALESAVSELRYGTVAVNHWPAITYALGSAPWGAWGGAGSLSQSGVGFVHNSQMFSDIEKVVLRGPFRSHPKPIWFPGHGDAYEIGRRLTAFQARPSLRGLGAVMLAVIGAVLFSRSGVARPRTILPRVIRRRRDQLRRL</sequence>